<dbReference type="GO" id="GO:0016705">
    <property type="term" value="F:oxidoreductase activity, acting on paired donors, with incorporation or reduction of molecular oxygen"/>
    <property type="evidence" value="ECO:0007669"/>
    <property type="project" value="InterPro"/>
</dbReference>
<evidence type="ECO:0000313" key="3">
    <source>
        <dbReference type="Proteomes" id="UP000498740"/>
    </source>
</evidence>
<reference evidence="2 3" key="1">
    <citation type="submission" date="2020-05" db="EMBL/GenBank/DDBJ databases">
        <title>Whole genome shotgun sequence of Streptomyces microflavus NBRC 13062.</title>
        <authorList>
            <person name="Komaki H."/>
            <person name="Tamura T."/>
        </authorList>
    </citation>
    <scope>NUCLEOTIDE SEQUENCE [LARGE SCALE GENOMIC DNA]</scope>
    <source>
        <strain evidence="2 3">NBRC 13062</strain>
    </source>
</reference>
<protein>
    <submittedName>
        <fullName evidence="2">Uncharacterized protein</fullName>
    </submittedName>
</protein>
<dbReference type="EMBL" id="BLWD01000001">
    <property type="protein sequence ID" value="GFN08955.1"/>
    <property type="molecule type" value="Genomic_DNA"/>
</dbReference>
<feature type="compositionally biased region" description="Basic and acidic residues" evidence="1">
    <location>
        <begin position="32"/>
        <end position="41"/>
    </location>
</feature>
<sequence length="41" mass="4634">MPLLQKRGLFRTEYDADTLRGNLGLPIPANRHTRERELAGG</sequence>
<name>A0A7J0D4U0_STRMI</name>
<dbReference type="Proteomes" id="UP000498740">
    <property type="component" value="Unassembled WGS sequence"/>
</dbReference>
<accession>A0A7J0D4U0</accession>
<proteinExistence type="predicted"/>
<organism evidence="2 3">
    <name type="scientific">Streptomyces microflavus</name>
    <name type="common">Streptomyces lipmanii</name>
    <dbReference type="NCBI Taxonomy" id="1919"/>
    <lineage>
        <taxon>Bacteria</taxon>
        <taxon>Bacillati</taxon>
        <taxon>Actinomycetota</taxon>
        <taxon>Actinomycetes</taxon>
        <taxon>Kitasatosporales</taxon>
        <taxon>Streptomycetaceae</taxon>
        <taxon>Streptomyces</taxon>
    </lineage>
</organism>
<comment type="caution">
    <text evidence="2">The sequence shown here is derived from an EMBL/GenBank/DDBJ whole genome shotgun (WGS) entry which is preliminary data.</text>
</comment>
<dbReference type="InterPro" id="IPR036661">
    <property type="entry name" value="Luciferase-like_sf"/>
</dbReference>
<dbReference type="SUPFAM" id="SSF51679">
    <property type="entry name" value="Bacterial luciferase-like"/>
    <property type="match status" value="1"/>
</dbReference>
<feature type="region of interest" description="Disordered" evidence="1">
    <location>
        <begin position="21"/>
        <end position="41"/>
    </location>
</feature>
<evidence type="ECO:0000313" key="2">
    <source>
        <dbReference type="EMBL" id="GFN08955.1"/>
    </source>
</evidence>
<dbReference type="Gene3D" id="3.20.20.30">
    <property type="entry name" value="Luciferase-like domain"/>
    <property type="match status" value="1"/>
</dbReference>
<dbReference type="AlphaFoldDB" id="A0A7J0D4U0"/>
<gene>
    <name evidence="2" type="ORF">Smic_75110</name>
</gene>
<evidence type="ECO:0000256" key="1">
    <source>
        <dbReference type="SAM" id="MobiDB-lite"/>
    </source>
</evidence>